<dbReference type="PROSITE" id="PS51480">
    <property type="entry name" value="DHAL"/>
    <property type="match status" value="1"/>
</dbReference>
<keyword evidence="10 13" id="KW-0472">Membrane</keyword>
<evidence type="ECO:0000256" key="4">
    <source>
        <dbReference type="ARBA" id="ARBA00022692"/>
    </source>
</evidence>
<dbReference type="GO" id="GO:0006071">
    <property type="term" value="P:glycerol metabolic process"/>
    <property type="evidence" value="ECO:0007669"/>
    <property type="project" value="InterPro"/>
</dbReference>
<dbReference type="GO" id="GO:0016020">
    <property type="term" value="C:membrane"/>
    <property type="evidence" value="ECO:0007669"/>
    <property type="project" value="UniProtKB-SubCell"/>
</dbReference>
<dbReference type="EMBL" id="CAJGYO010000007">
    <property type="protein sequence ID" value="CAD6246579.1"/>
    <property type="molecule type" value="Genomic_DNA"/>
</dbReference>
<comment type="subcellular location">
    <subcellularLocation>
        <location evidence="1">Membrane</location>
        <topology evidence="1">Single-pass type I membrane protein</topology>
    </subcellularLocation>
</comment>
<evidence type="ECO:0000256" key="12">
    <source>
        <dbReference type="PROSITE-ProRule" id="PRU10141"/>
    </source>
</evidence>
<dbReference type="Pfam" id="PF00069">
    <property type="entry name" value="Pkinase"/>
    <property type="match status" value="1"/>
</dbReference>
<name>A0A811PRQ8_9POAL</name>
<evidence type="ECO:0000259" key="16">
    <source>
        <dbReference type="PROSITE" id="PS51481"/>
    </source>
</evidence>
<dbReference type="SUPFAM" id="SSF56112">
    <property type="entry name" value="Protein kinase-like (PK-like)"/>
    <property type="match status" value="1"/>
</dbReference>
<dbReference type="PANTHER" id="PTHR27009">
    <property type="entry name" value="RUST RESISTANCE KINASE LR10-RELATED"/>
    <property type="match status" value="1"/>
</dbReference>
<dbReference type="InterPro" id="IPR004007">
    <property type="entry name" value="DhaL_dom"/>
</dbReference>
<accession>A0A811PRQ8</accession>
<dbReference type="Pfam" id="PF02734">
    <property type="entry name" value="Dak2"/>
    <property type="match status" value="1"/>
</dbReference>
<gene>
    <name evidence="17" type="ORF">NCGR_LOCUS30828</name>
</gene>
<evidence type="ECO:0000256" key="10">
    <source>
        <dbReference type="ARBA" id="ARBA00023136"/>
    </source>
</evidence>
<sequence length="808" mass="88481">MARHPDPSSVSWLLTQILPPSIFPFVQCRTAKAEAPTNQGGNSKRASYNGKHQVPQILNAGSGGSGHEPTHAGFVGPGMLTAAVSGDVFASPLVDSILAAIRAVIGPLGCLLIVKHGEPGVAVVELQSVDVVVEHVLKQILSQLLQNVFNAIYERIESLWQRGATPIMELMIAARKAVPELQLVYGIAVDRVYTGTLMTSLDMAGLSITIMKSDDSILKRLDAPTKAPAWPVGSEGNRPPAKFHVPLPPSPSIKDDEIFAPSQELSKQGCILEAAIEASATAIINLKDSLNEWDSKVGDGDCGTTMCRGATAILEDMKKRYPMDDASGTINEIGATIRRVMGGTSGIFRINVYFRCRCLALLSTPFSTYLAGSFPYRVSQGGESYASVAAKFHNLTTANLLQPAPSSMNDVLDAVTVVNVTVTCSCANRDLSPDYKLLLTYPLGDRETPDSVAASHGLSSQAEVDLFRRYMHFHSLTGVIAGTSIFGAGIILALFFLWYKKYYGMLPWQNWSRNAPRIESFLKKQGTSHPKRYSYQDVRRMTKCFAHKVGQGGYGAVYRGNLADGREIAVKTLKDTEGDGEDFMNEVASISGTSHVNIVTLLGFCLQGRKSALIYEYMPNGSLERYTFGRLEYLHDVCNTHIVHFDIKPQNILLDQNFCPKILDFGLAKLCQQKQSKISMVGMRGTIGYIAPEVFNRSYGAVSNKSDVYSYGMMVLEMAGARKQIDIGIDTSSNYFPQWLYDKLDQFCGATISDIGSDTTELVRKMVIVGLWCIQFRPIDRTSMSKVLEMLESNTLDLQLPPKAFWTG</sequence>
<dbReference type="SMART" id="SM00220">
    <property type="entry name" value="S_TKc"/>
    <property type="match status" value="1"/>
</dbReference>
<evidence type="ECO:0000256" key="5">
    <source>
        <dbReference type="ARBA" id="ARBA00022729"/>
    </source>
</evidence>
<dbReference type="InterPro" id="IPR000719">
    <property type="entry name" value="Prot_kinase_dom"/>
</dbReference>
<evidence type="ECO:0000256" key="6">
    <source>
        <dbReference type="ARBA" id="ARBA00022741"/>
    </source>
</evidence>
<evidence type="ECO:0008006" key="19">
    <source>
        <dbReference type="Google" id="ProtNLM"/>
    </source>
</evidence>
<evidence type="ECO:0000259" key="14">
    <source>
        <dbReference type="PROSITE" id="PS50011"/>
    </source>
</evidence>
<comment type="caution">
    <text evidence="17">The sequence shown here is derived from an EMBL/GenBank/DDBJ whole genome shotgun (WGS) entry which is preliminary data.</text>
</comment>
<evidence type="ECO:0000259" key="15">
    <source>
        <dbReference type="PROSITE" id="PS51480"/>
    </source>
</evidence>
<evidence type="ECO:0000256" key="13">
    <source>
        <dbReference type="SAM" id="Phobius"/>
    </source>
</evidence>
<keyword evidence="2" id="KW-0723">Serine/threonine-protein kinase</keyword>
<dbReference type="GO" id="GO:0005524">
    <property type="term" value="F:ATP binding"/>
    <property type="evidence" value="ECO:0007669"/>
    <property type="project" value="UniProtKB-UniRule"/>
</dbReference>
<feature type="domain" description="DhaL" evidence="15">
    <location>
        <begin position="270"/>
        <end position="417"/>
    </location>
</feature>
<evidence type="ECO:0000313" key="17">
    <source>
        <dbReference type="EMBL" id="CAD6246579.1"/>
    </source>
</evidence>
<dbReference type="FunFam" id="3.30.1180.20:FF:000008">
    <property type="entry name" value="Uncharacterized protein"/>
    <property type="match status" value="1"/>
</dbReference>
<keyword evidence="18" id="KW-1185">Reference proteome</keyword>
<dbReference type="Gene3D" id="1.10.510.10">
    <property type="entry name" value="Transferase(Phosphotransferase) domain 1"/>
    <property type="match status" value="1"/>
</dbReference>
<keyword evidence="8 12" id="KW-0067">ATP-binding</keyword>
<evidence type="ECO:0000256" key="8">
    <source>
        <dbReference type="ARBA" id="ARBA00022840"/>
    </source>
</evidence>
<evidence type="ECO:0000256" key="2">
    <source>
        <dbReference type="ARBA" id="ARBA00022527"/>
    </source>
</evidence>
<evidence type="ECO:0000256" key="9">
    <source>
        <dbReference type="ARBA" id="ARBA00022989"/>
    </source>
</evidence>
<dbReference type="AlphaFoldDB" id="A0A811PRQ8"/>
<dbReference type="Gene3D" id="3.30.1180.20">
    <property type="entry name" value="Dihydroxyacetone kinase, domain 2"/>
    <property type="match status" value="1"/>
</dbReference>
<dbReference type="Gene3D" id="3.30.200.20">
    <property type="entry name" value="Phosphorylase Kinase, domain 1"/>
    <property type="match status" value="1"/>
</dbReference>
<evidence type="ECO:0000256" key="1">
    <source>
        <dbReference type="ARBA" id="ARBA00004479"/>
    </source>
</evidence>
<evidence type="ECO:0000256" key="7">
    <source>
        <dbReference type="ARBA" id="ARBA00022777"/>
    </source>
</evidence>
<dbReference type="InterPro" id="IPR036117">
    <property type="entry name" value="DhaL_dom_sf"/>
</dbReference>
<dbReference type="InterPro" id="IPR011009">
    <property type="entry name" value="Kinase-like_dom_sf"/>
</dbReference>
<dbReference type="InterPro" id="IPR045874">
    <property type="entry name" value="LRK10/LRL21-25-like"/>
</dbReference>
<evidence type="ECO:0000256" key="3">
    <source>
        <dbReference type="ARBA" id="ARBA00022679"/>
    </source>
</evidence>
<dbReference type="Pfam" id="PF02733">
    <property type="entry name" value="Dak1"/>
    <property type="match status" value="2"/>
</dbReference>
<keyword evidence="4 13" id="KW-0812">Transmembrane</keyword>
<dbReference type="Gene3D" id="3.40.50.10440">
    <property type="entry name" value="Dihydroxyacetone kinase, domain 1"/>
    <property type="match status" value="1"/>
</dbReference>
<evidence type="ECO:0000256" key="11">
    <source>
        <dbReference type="ARBA" id="ARBA00023180"/>
    </source>
</evidence>
<dbReference type="PROSITE" id="PS00108">
    <property type="entry name" value="PROTEIN_KINASE_ST"/>
    <property type="match status" value="1"/>
</dbReference>
<dbReference type="SUPFAM" id="SSF101473">
    <property type="entry name" value="DhaL-like"/>
    <property type="match status" value="1"/>
</dbReference>
<dbReference type="PROSITE" id="PS50011">
    <property type="entry name" value="PROTEIN_KINASE_DOM"/>
    <property type="match status" value="1"/>
</dbReference>
<dbReference type="OrthoDB" id="4062651at2759"/>
<dbReference type="InterPro" id="IPR004006">
    <property type="entry name" value="DhaK_dom"/>
</dbReference>
<dbReference type="PROSITE" id="PS51481">
    <property type="entry name" value="DHAK"/>
    <property type="match status" value="1"/>
</dbReference>
<keyword evidence="6 12" id="KW-0547">Nucleotide-binding</keyword>
<feature type="domain" description="DhaK" evidence="16">
    <location>
        <begin position="1"/>
        <end position="230"/>
    </location>
</feature>
<keyword evidence="7" id="KW-0418">Kinase</keyword>
<dbReference type="GO" id="GO:0004674">
    <property type="term" value="F:protein serine/threonine kinase activity"/>
    <property type="evidence" value="ECO:0007669"/>
    <property type="project" value="UniProtKB-KW"/>
</dbReference>
<dbReference type="FunFam" id="3.30.200.20:FF:000178">
    <property type="entry name" value="serine/threonine-protein kinase PBS1-like"/>
    <property type="match status" value="1"/>
</dbReference>
<reference evidence="17" key="1">
    <citation type="submission" date="2020-10" db="EMBL/GenBank/DDBJ databases">
        <authorList>
            <person name="Han B."/>
            <person name="Lu T."/>
            <person name="Zhao Q."/>
            <person name="Huang X."/>
            <person name="Zhao Y."/>
        </authorList>
    </citation>
    <scope>NUCLEOTIDE SEQUENCE</scope>
</reference>
<dbReference type="PROSITE" id="PS00107">
    <property type="entry name" value="PROTEIN_KINASE_ATP"/>
    <property type="match status" value="1"/>
</dbReference>
<protein>
    <recommendedName>
        <fullName evidence="19">Protein kinase domain-containing protein</fullName>
    </recommendedName>
</protein>
<feature type="binding site" evidence="12">
    <location>
        <position position="571"/>
    </location>
    <ligand>
        <name>ATP</name>
        <dbReference type="ChEBI" id="CHEBI:30616"/>
    </ligand>
</feature>
<dbReference type="SUPFAM" id="SSF82549">
    <property type="entry name" value="DAK1/DegV-like"/>
    <property type="match status" value="1"/>
</dbReference>
<keyword evidence="3" id="KW-0808">Transferase</keyword>
<keyword evidence="11" id="KW-0325">Glycoprotein</keyword>
<feature type="domain" description="Protein kinase" evidence="14">
    <location>
        <begin position="543"/>
        <end position="796"/>
    </location>
</feature>
<keyword evidence="5" id="KW-0732">Signal</keyword>
<evidence type="ECO:0000313" key="18">
    <source>
        <dbReference type="Proteomes" id="UP000604825"/>
    </source>
</evidence>
<dbReference type="InterPro" id="IPR008271">
    <property type="entry name" value="Ser/Thr_kinase_AS"/>
</dbReference>
<organism evidence="17 18">
    <name type="scientific">Miscanthus lutarioriparius</name>
    <dbReference type="NCBI Taxonomy" id="422564"/>
    <lineage>
        <taxon>Eukaryota</taxon>
        <taxon>Viridiplantae</taxon>
        <taxon>Streptophyta</taxon>
        <taxon>Embryophyta</taxon>
        <taxon>Tracheophyta</taxon>
        <taxon>Spermatophyta</taxon>
        <taxon>Magnoliopsida</taxon>
        <taxon>Liliopsida</taxon>
        <taxon>Poales</taxon>
        <taxon>Poaceae</taxon>
        <taxon>PACMAD clade</taxon>
        <taxon>Panicoideae</taxon>
        <taxon>Andropogonodae</taxon>
        <taxon>Andropogoneae</taxon>
        <taxon>Saccharinae</taxon>
        <taxon>Miscanthus</taxon>
    </lineage>
</organism>
<dbReference type="Proteomes" id="UP000604825">
    <property type="component" value="Unassembled WGS sequence"/>
</dbReference>
<feature type="transmembrane region" description="Helical" evidence="13">
    <location>
        <begin position="476"/>
        <end position="499"/>
    </location>
</feature>
<dbReference type="GO" id="GO:0004371">
    <property type="term" value="F:glycerone kinase activity"/>
    <property type="evidence" value="ECO:0007669"/>
    <property type="project" value="InterPro"/>
</dbReference>
<proteinExistence type="predicted"/>
<dbReference type="Gene3D" id="1.25.40.340">
    <property type="match status" value="1"/>
</dbReference>
<keyword evidence="9 13" id="KW-1133">Transmembrane helix</keyword>
<dbReference type="InterPro" id="IPR017441">
    <property type="entry name" value="Protein_kinase_ATP_BS"/>
</dbReference>